<dbReference type="GO" id="GO:0005576">
    <property type="term" value="C:extracellular region"/>
    <property type="evidence" value="ECO:0007669"/>
    <property type="project" value="UniProtKB-SubCell"/>
</dbReference>
<organism evidence="10 11">
    <name type="scientific">Ursus americanus</name>
    <name type="common">American black bear</name>
    <name type="synonym">Euarctos americanus</name>
    <dbReference type="NCBI Taxonomy" id="9643"/>
    <lineage>
        <taxon>Eukaryota</taxon>
        <taxon>Metazoa</taxon>
        <taxon>Chordata</taxon>
        <taxon>Craniata</taxon>
        <taxon>Vertebrata</taxon>
        <taxon>Euteleostomi</taxon>
        <taxon>Mammalia</taxon>
        <taxon>Eutheria</taxon>
        <taxon>Laurasiatheria</taxon>
        <taxon>Carnivora</taxon>
        <taxon>Caniformia</taxon>
        <taxon>Ursidae</taxon>
        <taxon>Ursus</taxon>
    </lineage>
</organism>
<dbReference type="InterPro" id="IPR001368">
    <property type="entry name" value="TNFR/NGFR_Cys_rich_reg"/>
</dbReference>
<evidence type="ECO:0000259" key="9">
    <source>
        <dbReference type="SMART" id="SM00208"/>
    </source>
</evidence>
<dbReference type="SMART" id="SM00208">
    <property type="entry name" value="TNFR"/>
    <property type="match status" value="1"/>
</dbReference>
<dbReference type="PANTHER" id="PTHR23097">
    <property type="entry name" value="TUMOR NECROSIS FACTOR RECEPTOR SUPERFAMILY MEMBER"/>
    <property type="match status" value="1"/>
</dbReference>
<dbReference type="Gene3D" id="2.10.50.10">
    <property type="entry name" value="Tumor Necrosis Factor Receptor, subunit A, domain 2"/>
    <property type="match status" value="1"/>
</dbReference>
<feature type="compositionally biased region" description="Polar residues" evidence="8">
    <location>
        <begin position="146"/>
        <end position="157"/>
    </location>
</feature>
<dbReference type="GO" id="GO:0006915">
    <property type="term" value="P:apoptotic process"/>
    <property type="evidence" value="ECO:0007669"/>
    <property type="project" value="UniProtKB-KW"/>
</dbReference>
<dbReference type="SUPFAM" id="SSF57586">
    <property type="entry name" value="TNF receptor-like"/>
    <property type="match status" value="1"/>
</dbReference>
<evidence type="ECO:0000313" key="11">
    <source>
        <dbReference type="Proteomes" id="UP000291022"/>
    </source>
</evidence>
<keyword evidence="4" id="KW-0732">Signal</keyword>
<dbReference type="Proteomes" id="UP000291022">
    <property type="component" value="Unassembled WGS sequence"/>
</dbReference>
<evidence type="ECO:0000313" key="10">
    <source>
        <dbReference type="Ensembl" id="ENSUAMP00000011386.1"/>
    </source>
</evidence>
<keyword evidence="3" id="KW-0053">Apoptosis</keyword>
<feature type="compositionally biased region" description="Polar residues" evidence="8">
    <location>
        <begin position="12"/>
        <end position="23"/>
    </location>
</feature>
<dbReference type="PANTHER" id="PTHR23097:SF116">
    <property type="entry name" value="TUMOR NECROSIS FACTOR RECEPTOR SUPERFAMILY MEMBER 6B"/>
    <property type="match status" value="1"/>
</dbReference>
<feature type="region of interest" description="Disordered" evidence="8">
    <location>
        <begin position="1"/>
        <end position="74"/>
    </location>
</feature>
<evidence type="ECO:0000256" key="2">
    <source>
        <dbReference type="ARBA" id="ARBA00022525"/>
    </source>
</evidence>
<name>A0A452QZU5_URSAM</name>
<feature type="domain" description="TNFR-Cys" evidence="9">
    <location>
        <begin position="159"/>
        <end position="199"/>
    </location>
</feature>
<keyword evidence="11" id="KW-1185">Reference proteome</keyword>
<sequence length="309" mass="32703">MRRLRNGWCATSAPQAPSCSSRAAGTPPQCAVHAPLVTTPSSGTTWNAAATATSSAESAKRRRGPARPPTTGPAAAARASLHMLASAWSTRLARLAPAWLSLVGTGAYSGQQRSGRAAGLVGRGLGRQPPRRTAPQVPLTFLPISSPGTPSQNTQCQPCPPGTFSANSSSSEKCQPHRNCTALGLSLNVPGSSFHDALCTSCTGFPLSTMVPGGPGAEECERAVIDFVAFQDMSSKRLLRLWQVLAGPEAQGLVAPREGRADLQLKLWQRLTELRDTQAGALMARLLRALREARLPGLERSVRTRFWAH</sequence>
<keyword evidence="5" id="KW-0677">Repeat</keyword>
<reference evidence="10" key="3">
    <citation type="submission" date="2025-09" db="UniProtKB">
        <authorList>
            <consortium name="Ensembl"/>
        </authorList>
    </citation>
    <scope>IDENTIFICATION</scope>
</reference>
<reference evidence="11" key="1">
    <citation type="submission" date="2016-06" db="EMBL/GenBank/DDBJ databases">
        <title>De novo assembly and RNA-Seq shows season-dependent expression and editing in black bear kidneys.</title>
        <authorList>
            <person name="Korstanje R."/>
            <person name="Srivastava A."/>
            <person name="Sarsani V.K."/>
            <person name="Sheehan S.M."/>
            <person name="Seger R.L."/>
            <person name="Barter M.E."/>
            <person name="Lindqvist C."/>
            <person name="Brody L.C."/>
            <person name="Mullikin J.C."/>
        </authorList>
    </citation>
    <scope>NUCLEOTIDE SEQUENCE [LARGE SCALE GENOMIC DNA]</scope>
</reference>
<dbReference type="InterPro" id="IPR052459">
    <property type="entry name" value="TNFRSF_decoy_receptor"/>
</dbReference>
<keyword evidence="7" id="KW-0325">Glycoprotein</keyword>
<proteinExistence type="predicted"/>
<evidence type="ECO:0000256" key="4">
    <source>
        <dbReference type="ARBA" id="ARBA00022729"/>
    </source>
</evidence>
<evidence type="ECO:0000256" key="8">
    <source>
        <dbReference type="SAM" id="MobiDB-lite"/>
    </source>
</evidence>
<protein>
    <recommendedName>
        <fullName evidence="9">TNFR-Cys domain-containing protein</fullName>
    </recommendedName>
</protein>
<reference evidence="10" key="2">
    <citation type="submission" date="2025-08" db="UniProtKB">
        <authorList>
            <consortium name="Ensembl"/>
        </authorList>
    </citation>
    <scope>IDENTIFICATION</scope>
</reference>
<feature type="compositionally biased region" description="Low complexity" evidence="8">
    <location>
        <begin position="41"/>
        <end position="57"/>
    </location>
</feature>
<keyword evidence="6" id="KW-1015">Disulfide bond</keyword>
<evidence type="ECO:0000256" key="6">
    <source>
        <dbReference type="ARBA" id="ARBA00023157"/>
    </source>
</evidence>
<dbReference type="AlphaFoldDB" id="A0A452QZU5"/>
<feature type="region of interest" description="Disordered" evidence="8">
    <location>
        <begin position="120"/>
        <end position="158"/>
    </location>
</feature>
<keyword evidence="2" id="KW-0964">Secreted</keyword>
<evidence type="ECO:0000256" key="5">
    <source>
        <dbReference type="ARBA" id="ARBA00022737"/>
    </source>
</evidence>
<comment type="subcellular location">
    <subcellularLocation>
        <location evidence="1">Secreted</location>
    </subcellularLocation>
</comment>
<evidence type="ECO:0000256" key="1">
    <source>
        <dbReference type="ARBA" id="ARBA00004613"/>
    </source>
</evidence>
<evidence type="ECO:0000256" key="7">
    <source>
        <dbReference type="ARBA" id="ARBA00023180"/>
    </source>
</evidence>
<accession>A0A452QZU5</accession>
<dbReference type="Ensembl" id="ENSUAMT00000012804.1">
    <property type="protein sequence ID" value="ENSUAMP00000011386.1"/>
    <property type="gene ID" value="ENSUAMG00000009306.1"/>
</dbReference>
<evidence type="ECO:0000256" key="3">
    <source>
        <dbReference type="ARBA" id="ARBA00022703"/>
    </source>
</evidence>